<comment type="similarity">
    <text evidence="1">Belongs to the peptidase S10 family.</text>
</comment>
<evidence type="ECO:0000256" key="1">
    <source>
        <dbReference type="ARBA" id="ARBA00009431"/>
    </source>
</evidence>
<evidence type="ECO:0000313" key="2">
    <source>
        <dbReference type="EMBL" id="KAF5196035.1"/>
    </source>
</evidence>
<dbReference type="Gene3D" id="3.40.50.1820">
    <property type="entry name" value="alpha/beta hydrolase"/>
    <property type="match status" value="1"/>
</dbReference>
<dbReference type="InterPro" id="IPR001563">
    <property type="entry name" value="Peptidase_S10"/>
</dbReference>
<dbReference type="GO" id="GO:0006508">
    <property type="term" value="P:proteolysis"/>
    <property type="evidence" value="ECO:0007669"/>
    <property type="project" value="InterPro"/>
</dbReference>
<keyword evidence="3" id="KW-1185">Reference proteome</keyword>
<name>A0A7J6WHX2_THATH</name>
<dbReference type="SUPFAM" id="SSF53474">
    <property type="entry name" value="alpha/beta-Hydrolases"/>
    <property type="match status" value="1"/>
</dbReference>
<dbReference type="EMBL" id="JABWDY010016531">
    <property type="protein sequence ID" value="KAF5196035.1"/>
    <property type="molecule type" value="Genomic_DNA"/>
</dbReference>
<dbReference type="Pfam" id="PF00450">
    <property type="entry name" value="Peptidase_S10"/>
    <property type="match status" value="1"/>
</dbReference>
<proteinExistence type="inferred from homology"/>
<accession>A0A7J6WHX2</accession>
<comment type="caution">
    <text evidence="2">The sequence shown here is derived from an EMBL/GenBank/DDBJ whole genome shotgun (WGS) entry which is preliminary data.</text>
</comment>
<reference evidence="2 3" key="1">
    <citation type="submission" date="2020-06" db="EMBL/GenBank/DDBJ databases">
        <title>Transcriptomic and genomic resources for Thalictrum thalictroides and T. hernandezii: Facilitating candidate gene discovery in an emerging model plant lineage.</title>
        <authorList>
            <person name="Arias T."/>
            <person name="Riano-Pachon D.M."/>
            <person name="Di Stilio V.S."/>
        </authorList>
    </citation>
    <scope>NUCLEOTIDE SEQUENCE [LARGE SCALE GENOMIC DNA]</scope>
    <source>
        <strain evidence="3">cv. WT478/WT964</strain>
        <tissue evidence="2">Leaves</tissue>
    </source>
</reference>
<sequence length="99" mass="10944">MSLTFASMLFQIGNAFVDDQTFISGTTDYYWNHALISDEAVVNIRKICHSNIYTIECASAREKGASEYGSINVNSIYSPLCHEISNSSIGSVSYTFRGL</sequence>
<protein>
    <submittedName>
        <fullName evidence="2">Uncharacterized protein</fullName>
    </submittedName>
</protein>
<dbReference type="Proteomes" id="UP000554482">
    <property type="component" value="Unassembled WGS sequence"/>
</dbReference>
<dbReference type="OrthoDB" id="443318at2759"/>
<dbReference type="GO" id="GO:0004185">
    <property type="term" value="F:serine-type carboxypeptidase activity"/>
    <property type="evidence" value="ECO:0007669"/>
    <property type="project" value="InterPro"/>
</dbReference>
<evidence type="ECO:0000313" key="3">
    <source>
        <dbReference type="Proteomes" id="UP000554482"/>
    </source>
</evidence>
<dbReference type="InterPro" id="IPR029058">
    <property type="entry name" value="AB_hydrolase_fold"/>
</dbReference>
<gene>
    <name evidence="2" type="ORF">FRX31_014381</name>
</gene>
<organism evidence="2 3">
    <name type="scientific">Thalictrum thalictroides</name>
    <name type="common">Rue-anemone</name>
    <name type="synonym">Anemone thalictroides</name>
    <dbReference type="NCBI Taxonomy" id="46969"/>
    <lineage>
        <taxon>Eukaryota</taxon>
        <taxon>Viridiplantae</taxon>
        <taxon>Streptophyta</taxon>
        <taxon>Embryophyta</taxon>
        <taxon>Tracheophyta</taxon>
        <taxon>Spermatophyta</taxon>
        <taxon>Magnoliopsida</taxon>
        <taxon>Ranunculales</taxon>
        <taxon>Ranunculaceae</taxon>
        <taxon>Thalictroideae</taxon>
        <taxon>Thalictrum</taxon>
    </lineage>
</organism>
<dbReference type="AlphaFoldDB" id="A0A7J6WHX2"/>